<comment type="caution">
    <text evidence="1">The sequence shown here is derived from an EMBL/GenBank/DDBJ whole genome shotgun (WGS) entry which is preliminary data.</text>
</comment>
<proteinExistence type="predicted"/>
<reference evidence="2" key="1">
    <citation type="journal article" date="2019" name="Int. J. Syst. Evol. Microbiol.">
        <title>The Global Catalogue of Microorganisms (GCM) 10K type strain sequencing project: providing services to taxonomists for standard genome sequencing and annotation.</title>
        <authorList>
            <consortium name="The Broad Institute Genomics Platform"/>
            <consortium name="The Broad Institute Genome Sequencing Center for Infectious Disease"/>
            <person name="Wu L."/>
            <person name="Ma J."/>
        </authorList>
    </citation>
    <scope>NUCLEOTIDE SEQUENCE [LARGE SCALE GENOMIC DNA]</scope>
    <source>
        <strain evidence="2">CCUG 57263</strain>
    </source>
</reference>
<dbReference type="RefSeq" id="WP_144937269.1">
    <property type="nucleotide sequence ID" value="NZ_JBHTIU010000075.1"/>
</dbReference>
<dbReference type="EMBL" id="JBHTIU010000075">
    <property type="protein sequence ID" value="MFD0871265.1"/>
    <property type="molecule type" value="Genomic_DNA"/>
</dbReference>
<protein>
    <submittedName>
        <fullName evidence="1">Uncharacterized protein</fullName>
    </submittedName>
</protein>
<accession>A0ABW3DGQ8</accession>
<sequence>MNNKSEPVTSRPILVWEKGREGEREATVQVLHTSSDTGANMPVIRVVSSGFGIPQASKNASAATNSLRCAA</sequence>
<dbReference type="Proteomes" id="UP001597120">
    <property type="component" value="Unassembled WGS sequence"/>
</dbReference>
<evidence type="ECO:0000313" key="1">
    <source>
        <dbReference type="EMBL" id="MFD0871265.1"/>
    </source>
</evidence>
<keyword evidence="2" id="KW-1185">Reference proteome</keyword>
<evidence type="ECO:0000313" key="2">
    <source>
        <dbReference type="Proteomes" id="UP001597120"/>
    </source>
</evidence>
<name>A0ABW3DGQ8_9BACL</name>
<organism evidence="1 2">
    <name type="scientific">Paenibacillus residui</name>
    <dbReference type="NCBI Taxonomy" id="629724"/>
    <lineage>
        <taxon>Bacteria</taxon>
        <taxon>Bacillati</taxon>
        <taxon>Bacillota</taxon>
        <taxon>Bacilli</taxon>
        <taxon>Bacillales</taxon>
        <taxon>Paenibacillaceae</taxon>
        <taxon>Paenibacillus</taxon>
    </lineage>
</organism>
<gene>
    <name evidence="1" type="ORF">ACFQ03_19150</name>
</gene>